<organism evidence="1 2">
    <name type="scientific">Dermacentor silvarum</name>
    <name type="common">Tick</name>
    <dbReference type="NCBI Taxonomy" id="543639"/>
    <lineage>
        <taxon>Eukaryota</taxon>
        <taxon>Metazoa</taxon>
        <taxon>Ecdysozoa</taxon>
        <taxon>Arthropoda</taxon>
        <taxon>Chelicerata</taxon>
        <taxon>Arachnida</taxon>
        <taxon>Acari</taxon>
        <taxon>Parasitiformes</taxon>
        <taxon>Ixodida</taxon>
        <taxon>Ixodoidea</taxon>
        <taxon>Ixodidae</taxon>
        <taxon>Rhipicephalinae</taxon>
        <taxon>Dermacentor</taxon>
    </lineage>
</organism>
<accession>A0ACB8DI66</accession>
<evidence type="ECO:0000313" key="2">
    <source>
        <dbReference type="Proteomes" id="UP000821865"/>
    </source>
</evidence>
<dbReference type="Proteomes" id="UP000821865">
    <property type="component" value="Chromosome 11"/>
</dbReference>
<comment type="caution">
    <text evidence="1">The sequence shown here is derived from an EMBL/GenBank/DDBJ whole genome shotgun (WGS) entry which is preliminary data.</text>
</comment>
<proteinExistence type="predicted"/>
<keyword evidence="2" id="KW-1185">Reference proteome</keyword>
<name>A0ACB8DI66_DERSI</name>
<gene>
    <name evidence="1" type="ORF">HPB49_002238</name>
</gene>
<dbReference type="EMBL" id="CM023480">
    <property type="protein sequence ID" value="KAH7970274.1"/>
    <property type="molecule type" value="Genomic_DNA"/>
</dbReference>
<sequence length="503" mass="56299">MRYITSLQEDVKRHLLDRQAKRPPCPQQDFYLGKQNVSTTNASEDCLHLNIWTPPWECESGKEQTDCKLRTVLFFLYGAAFQNGANSFEARALYMRNKLGRIEAGWQSFGFLARHSATVQLYDGQYLSALGDLVVVVPNYRVGALGFLSGPSAGALPGNAGLYDQRLALSWTLSNIEIFGGNASRLVLAGHDAGAASLGYHLFHGDAALFTRNVARYILQSGGPFHRYKDDGVEGARLLATNLQCGNDLSAAVTLHCLQNSNVNAVARSPLASRFVPLLNRTPVARPQPRRKAWDRWGKRKETGPQGKHFLLGRVMLEGVYPWFVEHQRTGSSDPLRLAARLIGRKALEQWQTATGTTLRPSAGDTLYQEAVGDVLEACPMSELAEMLQAWENRVYVYILGYRPRYSSWHDQTEAVRFEDMYLVFGMPLRPGVPSSELDKQWSRTMIHVWSTFAHTGKAPAMDGSKWPVYDPLRPSFMKLGVDGVSMERDTRRPRCDFSARPP</sequence>
<evidence type="ECO:0000313" key="1">
    <source>
        <dbReference type="EMBL" id="KAH7970274.1"/>
    </source>
</evidence>
<protein>
    <submittedName>
        <fullName evidence="1">Uncharacterized protein</fullName>
    </submittedName>
</protein>
<reference evidence="1" key="1">
    <citation type="submission" date="2020-05" db="EMBL/GenBank/DDBJ databases">
        <title>Large-scale comparative analyses of tick genomes elucidate their genetic diversity and vector capacities.</title>
        <authorList>
            <person name="Jia N."/>
            <person name="Wang J."/>
            <person name="Shi W."/>
            <person name="Du L."/>
            <person name="Sun Y."/>
            <person name="Zhan W."/>
            <person name="Jiang J."/>
            <person name="Wang Q."/>
            <person name="Zhang B."/>
            <person name="Ji P."/>
            <person name="Sakyi L.B."/>
            <person name="Cui X."/>
            <person name="Yuan T."/>
            <person name="Jiang B."/>
            <person name="Yang W."/>
            <person name="Lam T.T.-Y."/>
            <person name="Chang Q."/>
            <person name="Ding S."/>
            <person name="Wang X."/>
            <person name="Zhu J."/>
            <person name="Ruan X."/>
            <person name="Zhao L."/>
            <person name="Wei J."/>
            <person name="Que T."/>
            <person name="Du C."/>
            <person name="Cheng J."/>
            <person name="Dai P."/>
            <person name="Han X."/>
            <person name="Huang E."/>
            <person name="Gao Y."/>
            <person name="Liu J."/>
            <person name="Shao H."/>
            <person name="Ye R."/>
            <person name="Li L."/>
            <person name="Wei W."/>
            <person name="Wang X."/>
            <person name="Wang C."/>
            <person name="Yang T."/>
            <person name="Huo Q."/>
            <person name="Li W."/>
            <person name="Guo W."/>
            <person name="Chen H."/>
            <person name="Zhou L."/>
            <person name="Ni X."/>
            <person name="Tian J."/>
            <person name="Zhou Y."/>
            <person name="Sheng Y."/>
            <person name="Liu T."/>
            <person name="Pan Y."/>
            <person name="Xia L."/>
            <person name="Li J."/>
            <person name="Zhao F."/>
            <person name="Cao W."/>
        </authorList>
    </citation>
    <scope>NUCLEOTIDE SEQUENCE</scope>
    <source>
        <strain evidence="1">Dsil-2018</strain>
    </source>
</reference>